<feature type="transmembrane region" description="Helical" evidence="7">
    <location>
        <begin position="708"/>
        <end position="733"/>
    </location>
</feature>
<feature type="domain" description="ABC3 transporter permease C-terminal" evidence="8">
    <location>
        <begin position="270"/>
        <end position="388"/>
    </location>
</feature>
<keyword evidence="5 7" id="KW-0472">Membrane</keyword>
<evidence type="ECO:0000313" key="10">
    <source>
        <dbReference type="Proteomes" id="UP000095552"/>
    </source>
</evidence>
<dbReference type="AlphaFoldDB" id="A0A1E5SKV1"/>
<comment type="caution">
    <text evidence="9">The sequence shown here is derived from an EMBL/GenBank/DDBJ whole genome shotgun (WGS) entry which is preliminary data.</text>
</comment>
<name>A0A1E5SKV1_9BACT</name>
<evidence type="ECO:0000256" key="2">
    <source>
        <dbReference type="ARBA" id="ARBA00022475"/>
    </source>
</evidence>
<protein>
    <recommendedName>
        <fullName evidence="8">ABC3 transporter permease C-terminal domain-containing protein</fullName>
    </recommendedName>
</protein>
<feature type="transmembrane region" description="Helical" evidence="7">
    <location>
        <begin position="745"/>
        <end position="768"/>
    </location>
</feature>
<evidence type="ECO:0000256" key="3">
    <source>
        <dbReference type="ARBA" id="ARBA00022692"/>
    </source>
</evidence>
<organism evidence="9 10">
    <name type="scientific">Roseivirga misakiensis</name>
    <dbReference type="NCBI Taxonomy" id="1563681"/>
    <lineage>
        <taxon>Bacteria</taxon>
        <taxon>Pseudomonadati</taxon>
        <taxon>Bacteroidota</taxon>
        <taxon>Cytophagia</taxon>
        <taxon>Cytophagales</taxon>
        <taxon>Roseivirgaceae</taxon>
        <taxon>Roseivirga</taxon>
    </lineage>
</organism>
<dbReference type="STRING" id="1563681.BFP71_09185"/>
<comment type="subcellular location">
    <subcellularLocation>
        <location evidence="1">Cell membrane</location>
        <topology evidence="1">Multi-pass membrane protein</topology>
    </subcellularLocation>
</comment>
<feature type="transmembrane region" description="Helical" evidence="7">
    <location>
        <begin position="411"/>
        <end position="433"/>
    </location>
</feature>
<dbReference type="GO" id="GO:0005886">
    <property type="term" value="C:plasma membrane"/>
    <property type="evidence" value="ECO:0007669"/>
    <property type="project" value="UniProtKB-SubCell"/>
</dbReference>
<keyword evidence="4 7" id="KW-1133">Transmembrane helix</keyword>
<dbReference type="GO" id="GO:0022857">
    <property type="term" value="F:transmembrane transporter activity"/>
    <property type="evidence" value="ECO:0007669"/>
    <property type="project" value="TreeGrafter"/>
</dbReference>
<dbReference type="EMBL" id="MDGQ01000005">
    <property type="protein sequence ID" value="OEJ99731.1"/>
    <property type="molecule type" value="Genomic_DNA"/>
</dbReference>
<evidence type="ECO:0000256" key="6">
    <source>
        <dbReference type="ARBA" id="ARBA00038076"/>
    </source>
</evidence>
<dbReference type="InterPro" id="IPR050250">
    <property type="entry name" value="Macrolide_Exporter_MacB"/>
</dbReference>
<gene>
    <name evidence="9" type="ORF">BFP71_09185</name>
</gene>
<dbReference type="PANTHER" id="PTHR30572:SF4">
    <property type="entry name" value="ABC TRANSPORTER PERMEASE YTRF"/>
    <property type="match status" value="1"/>
</dbReference>
<dbReference type="InterPro" id="IPR003838">
    <property type="entry name" value="ABC3_permease_C"/>
</dbReference>
<evidence type="ECO:0000313" key="9">
    <source>
        <dbReference type="EMBL" id="OEJ99731.1"/>
    </source>
</evidence>
<accession>A0A1E5SKV1</accession>
<evidence type="ECO:0000256" key="5">
    <source>
        <dbReference type="ARBA" id="ARBA00023136"/>
    </source>
</evidence>
<dbReference type="Pfam" id="PF02687">
    <property type="entry name" value="FtsX"/>
    <property type="match status" value="2"/>
</dbReference>
<comment type="similarity">
    <text evidence="6">Belongs to the ABC-4 integral membrane protein family.</text>
</comment>
<reference evidence="9 10" key="1">
    <citation type="submission" date="2016-08" db="EMBL/GenBank/DDBJ databases">
        <title>Draft genome of Fabibacter sp. strain SK-8.</title>
        <authorList>
            <person name="Wong S.-K."/>
            <person name="Hamasaki K."/>
            <person name="Yoshizawa S."/>
        </authorList>
    </citation>
    <scope>NUCLEOTIDE SEQUENCE [LARGE SCALE GENOMIC DNA]</scope>
    <source>
        <strain evidence="9 10">SK-8</strain>
    </source>
</reference>
<feature type="transmembrane region" description="Helical" evidence="7">
    <location>
        <begin position="663"/>
        <end position="688"/>
    </location>
</feature>
<evidence type="ECO:0000259" key="8">
    <source>
        <dbReference type="Pfam" id="PF02687"/>
    </source>
</evidence>
<feature type="transmembrane region" description="Helical" evidence="7">
    <location>
        <begin position="311"/>
        <end position="337"/>
    </location>
</feature>
<evidence type="ECO:0000256" key="7">
    <source>
        <dbReference type="SAM" id="Phobius"/>
    </source>
</evidence>
<keyword evidence="2" id="KW-1003">Cell membrane</keyword>
<keyword evidence="3 7" id="KW-0812">Transmembrane</keyword>
<keyword evidence="10" id="KW-1185">Reference proteome</keyword>
<sequence length="786" mass="88758">MATCLFIFNYVRFEYSYDNFNEKAREIHRVETDTYFRQEVIKTNAFTKYGVGQSLENSHPEIENSARLIPFSENSSAFLLTKDLEGRKRTTFLEKAYYSESSFFDIFSVDWVEKKANEEMLSENGLVVSTTTAQSLFPKLIQNGQSILGKKVNIRISSQNEETWIIQGVFKPLPKNSHLTFGALFSLSAKDFLLNSASQENTYTYALVNNDYDRKLFKEKLIDRDLLSEFSYKELDFLSFRPLRDIHTSTNVSNDPGQSAKPTFILFLIVMGSIILILAATNYINSSIINSIERSKEVGIRKLLGVRPVQLIFNILVESGFINLISGLLALGVFLFGVRSVDLFTSIDYPNVLNTHVMLASVLSLIVIIIIAALLSGYFPARLLISLKPIEAMRGKNQVVNSKQSSKGSGIMRVLLVFQITTSIIFVSGLYIVQKQLNYVKDKENKSFRMNLTAKFPGLTGANDDYARQIQGFISNLIKDDKIESADISNLYNGQIKMRQTIKPLYQVGGDTTALVDKFDLYVIDHQYFDGANDQFLSGQNFDRRFGYDYNGTIVNESALKAMRFTNPDSAINKMVRPYNGPLKIQGVIKNDSINDIPKIYVTGLRYPTYFDLTILARGNSAEKLNSSLRAAQNNLNRQLSGIYFLTRKYDEQLVMEKNLVKIFFAFTLMAVLIASLGIFGLSSFTALKRAKEISIRKILGADISQILYLLVYDFLRLMFIGSAIAIPMVIYAAREWLESYAFRINLHIGLTLLPVFGMCLLSVGIIVKQSWGTSIQSPLQSLRGS</sequence>
<feature type="domain" description="ABC3 transporter permease C-terminal" evidence="8">
    <location>
        <begin position="666"/>
        <end position="771"/>
    </location>
</feature>
<proteinExistence type="inferred from homology"/>
<evidence type="ECO:0000256" key="1">
    <source>
        <dbReference type="ARBA" id="ARBA00004651"/>
    </source>
</evidence>
<dbReference type="Proteomes" id="UP000095552">
    <property type="component" value="Unassembled WGS sequence"/>
</dbReference>
<feature type="transmembrane region" description="Helical" evidence="7">
    <location>
        <begin position="357"/>
        <end position="379"/>
    </location>
</feature>
<evidence type="ECO:0000256" key="4">
    <source>
        <dbReference type="ARBA" id="ARBA00022989"/>
    </source>
</evidence>
<feature type="transmembrane region" description="Helical" evidence="7">
    <location>
        <begin position="264"/>
        <end position="284"/>
    </location>
</feature>
<dbReference type="PANTHER" id="PTHR30572">
    <property type="entry name" value="MEMBRANE COMPONENT OF TRANSPORTER-RELATED"/>
    <property type="match status" value="1"/>
</dbReference>